<dbReference type="AlphaFoldDB" id="F3KNY8"/>
<reference evidence="1 2" key="1">
    <citation type="journal article" date="2011" name="EMBO J.">
        <title>Structural diversity of bacterial flagellar motors.</title>
        <authorList>
            <person name="Chen S."/>
            <person name="Beeby M."/>
            <person name="Murphy G.E."/>
            <person name="Leadbetter J.R."/>
            <person name="Hendrixson D.R."/>
            <person name="Briegel A."/>
            <person name="Li Z."/>
            <person name="Shi J."/>
            <person name="Tocheva E.I."/>
            <person name="Muller A."/>
            <person name="Dobro M.J."/>
            <person name="Jensen G.J."/>
        </authorList>
    </citation>
    <scope>NUCLEOTIDE SEQUENCE [LARGE SCALE GENOMIC DNA]</scope>
    <source>
        <strain evidence="1 2">ATCC 19624</strain>
    </source>
</reference>
<gene>
    <name evidence="1" type="ORF">HGR_00665</name>
</gene>
<comment type="caution">
    <text evidence="1">The sequence shown here is derived from an EMBL/GenBank/DDBJ whole genome shotgun (WGS) entry which is preliminary data.</text>
</comment>
<evidence type="ECO:0000313" key="2">
    <source>
        <dbReference type="Proteomes" id="UP000016368"/>
    </source>
</evidence>
<dbReference type="InterPro" id="IPR025586">
    <property type="entry name" value="PcfJ"/>
</dbReference>
<dbReference type="eggNOG" id="ENOG5033M0T">
    <property type="taxonomic scope" value="Bacteria"/>
</dbReference>
<proteinExistence type="predicted"/>
<dbReference type="Proteomes" id="UP000016368">
    <property type="component" value="Unassembled WGS sequence"/>
</dbReference>
<protein>
    <recommendedName>
        <fullName evidence="3">PcfJ-like protein</fullName>
    </recommendedName>
</protein>
<sequence>MVGFRVGGEKKLLRLHGERGCESVLTSLLAWLRSVSDARLHAYAGILKTVDVTQGRYTTGLEEKERAILLAFFEDHLGESCQPPTWAEAFSAFPELEGWHAGFPYMPAASIDACADVPWGFLLDLDADRGAGELQIFINRHARFSWRDMGTEVAAPCCNLPLAHARKLTATDVSALQGLLNQNFYSDGIDPLLPLREPARSHQSPPFPALGATSAAASEEAWLARLHLAAGHARLLLERAGLRATVRQVSELRLDDPHCGAWLRETLAPEALALTLAIHGPGASLGQMARVAAHLPSLPFATEARTEAGVGVGVETGGLPLLALGLNPHTGLNLDLRPEDGPAFFDALRTCFLEGGMSVQGWRFLIKQDNAVLRAILQFFPPSARILRGFTHFINLLAGSLQHEPLTLARCQPALRGVERILDRTRGRPEAMREENARIFLRALVRARLSLEQEANLAHEAQDVSDFVYAHTAVLKGATWASLCRRSDAWHRALLIEVDPAKDLRWPSLLPRYQSGAYVAVELDCGYLLAEEGLEQRHCIGSYANACASGGTRVFSLRQGSAQGRRVATLEVQRGHDGVWRMVQIRGKANTPVHESQVLGVAEQVVAAYAAAVQAQADDQRGERRGLQGQVAQLAGDYAPPPYVIHRQEHWTG</sequence>
<dbReference type="Pfam" id="PF14284">
    <property type="entry name" value="PcfJ"/>
    <property type="match status" value="1"/>
</dbReference>
<dbReference type="EMBL" id="AEGR01000006">
    <property type="protein sequence ID" value="EGI78565.1"/>
    <property type="molecule type" value="Genomic_DNA"/>
</dbReference>
<evidence type="ECO:0000313" key="1">
    <source>
        <dbReference type="EMBL" id="EGI78565.1"/>
    </source>
</evidence>
<name>F3KNY8_9BURK</name>
<organism evidence="1 2">
    <name type="scientific">Hylemonella gracilis ATCC 19624</name>
    <dbReference type="NCBI Taxonomy" id="887062"/>
    <lineage>
        <taxon>Bacteria</taxon>
        <taxon>Pseudomonadati</taxon>
        <taxon>Pseudomonadota</taxon>
        <taxon>Betaproteobacteria</taxon>
        <taxon>Burkholderiales</taxon>
        <taxon>Comamonadaceae</taxon>
        <taxon>Hylemonella</taxon>
    </lineage>
</organism>
<accession>F3KNY8</accession>
<dbReference type="STRING" id="887062.HGR_00665"/>
<evidence type="ECO:0008006" key="3">
    <source>
        <dbReference type="Google" id="ProtNLM"/>
    </source>
</evidence>
<keyword evidence="2" id="KW-1185">Reference proteome</keyword>